<protein>
    <recommendedName>
        <fullName evidence="1">Alpha/beta hydrolase fold-3 domain-containing protein</fullName>
    </recommendedName>
</protein>
<proteinExistence type="predicted"/>
<reference evidence="3" key="1">
    <citation type="journal article" date="2017" name="Genome Biol.">
        <title>Comparative genomics reveals high biological diversity and specific adaptations in the industrially and medically important fungal genus Aspergillus.</title>
        <authorList>
            <person name="de Vries R.P."/>
            <person name="Riley R."/>
            <person name="Wiebenga A."/>
            <person name="Aguilar-Osorio G."/>
            <person name="Amillis S."/>
            <person name="Uchima C.A."/>
            <person name="Anderluh G."/>
            <person name="Asadollahi M."/>
            <person name="Askin M."/>
            <person name="Barry K."/>
            <person name="Battaglia E."/>
            <person name="Bayram O."/>
            <person name="Benocci T."/>
            <person name="Braus-Stromeyer S.A."/>
            <person name="Caldana C."/>
            <person name="Canovas D."/>
            <person name="Cerqueira G.C."/>
            <person name="Chen F."/>
            <person name="Chen W."/>
            <person name="Choi C."/>
            <person name="Clum A."/>
            <person name="Dos Santos R.A."/>
            <person name="Damasio A.R."/>
            <person name="Diallinas G."/>
            <person name="Emri T."/>
            <person name="Fekete E."/>
            <person name="Flipphi M."/>
            <person name="Freyberg S."/>
            <person name="Gallo A."/>
            <person name="Gournas C."/>
            <person name="Habgood R."/>
            <person name="Hainaut M."/>
            <person name="Harispe M.L."/>
            <person name="Henrissat B."/>
            <person name="Hilden K.S."/>
            <person name="Hope R."/>
            <person name="Hossain A."/>
            <person name="Karabika E."/>
            <person name="Karaffa L."/>
            <person name="Karanyi Z."/>
            <person name="Krasevec N."/>
            <person name="Kuo A."/>
            <person name="Kusch H."/>
            <person name="LaButti K."/>
            <person name="Lagendijk E.L."/>
            <person name="Lapidus A."/>
            <person name="Levasseur A."/>
            <person name="Lindquist E."/>
            <person name="Lipzen A."/>
            <person name="Logrieco A.F."/>
            <person name="MacCabe A."/>
            <person name="Maekelae M.R."/>
            <person name="Malavazi I."/>
            <person name="Melin P."/>
            <person name="Meyer V."/>
            <person name="Mielnichuk N."/>
            <person name="Miskei M."/>
            <person name="Molnar A.P."/>
            <person name="Mule G."/>
            <person name="Ngan C.Y."/>
            <person name="Orejas M."/>
            <person name="Orosz E."/>
            <person name="Ouedraogo J.P."/>
            <person name="Overkamp K.M."/>
            <person name="Park H.-S."/>
            <person name="Perrone G."/>
            <person name="Piumi F."/>
            <person name="Punt P.J."/>
            <person name="Ram A.F."/>
            <person name="Ramon A."/>
            <person name="Rauscher S."/>
            <person name="Record E."/>
            <person name="Riano-Pachon D.M."/>
            <person name="Robert V."/>
            <person name="Roehrig J."/>
            <person name="Ruller R."/>
            <person name="Salamov A."/>
            <person name="Salih N.S."/>
            <person name="Samson R.A."/>
            <person name="Sandor E."/>
            <person name="Sanguinetti M."/>
            <person name="Schuetze T."/>
            <person name="Sepcic K."/>
            <person name="Shelest E."/>
            <person name="Sherlock G."/>
            <person name="Sophianopoulou V."/>
            <person name="Squina F.M."/>
            <person name="Sun H."/>
            <person name="Susca A."/>
            <person name="Todd R.B."/>
            <person name="Tsang A."/>
            <person name="Unkles S.E."/>
            <person name="van de Wiele N."/>
            <person name="van Rossen-Uffink D."/>
            <person name="Oliveira J.V."/>
            <person name="Vesth T.C."/>
            <person name="Visser J."/>
            <person name="Yu J.-H."/>
            <person name="Zhou M."/>
            <person name="Andersen M.R."/>
            <person name="Archer D.B."/>
            <person name="Baker S.E."/>
            <person name="Benoit I."/>
            <person name="Brakhage A.A."/>
            <person name="Braus G.H."/>
            <person name="Fischer R."/>
            <person name="Frisvad J.C."/>
            <person name="Goldman G.H."/>
            <person name="Houbraken J."/>
            <person name="Oakley B."/>
            <person name="Pocsi I."/>
            <person name="Scazzocchio C."/>
            <person name="Seiboth B."/>
            <person name="vanKuyk P.A."/>
            <person name="Wortman J."/>
            <person name="Dyer P.S."/>
            <person name="Grigoriev I.V."/>
        </authorList>
    </citation>
    <scope>NUCLEOTIDE SEQUENCE [LARGE SCALE GENOMIC DNA]</scope>
    <source>
        <strain evidence="3">ITEM 5010</strain>
    </source>
</reference>
<evidence type="ECO:0000313" key="2">
    <source>
        <dbReference type="EMBL" id="OOF92102.1"/>
    </source>
</evidence>
<evidence type="ECO:0000259" key="1">
    <source>
        <dbReference type="Pfam" id="PF07859"/>
    </source>
</evidence>
<dbReference type="PANTHER" id="PTHR23024">
    <property type="entry name" value="ARYLACETAMIDE DEACETYLASE"/>
    <property type="match status" value="1"/>
</dbReference>
<name>A0A1R3RCA0_ASPC5</name>
<keyword evidence="3" id="KW-1185">Reference proteome</keyword>
<dbReference type="InterPro" id="IPR013094">
    <property type="entry name" value="AB_hydrolase_3"/>
</dbReference>
<dbReference type="PANTHER" id="PTHR23024:SF24">
    <property type="entry name" value="ALPHA_BETA HYDROLASE FOLD-3 DOMAIN-CONTAINING PROTEIN"/>
    <property type="match status" value="1"/>
</dbReference>
<dbReference type="EMBL" id="KV907508">
    <property type="protein sequence ID" value="OOF92102.1"/>
    <property type="molecule type" value="Genomic_DNA"/>
</dbReference>
<dbReference type="AlphaFoldDB" id="A0A1R3RCA0"/>
<dbReference type="InterPro" id="IPR029058">
    <property type="entry name" value="AB_hydrolase_fold"/>
</dbReference>
<dbReference type="Gene3D" id="3.40.50.1820">
    <property type="entry name" value="alpha/beta hydrolase"/>
    <property type="match status" value="1"/>
</dbReference>
<dbReference type="GO" id="GO:0016787">
    <property type="term" value="F:hydrolase activity"/>
    <property type="evidence" value="ECO:0007669"/>
    <property type="project" value="InterPro"/>
</dbReference>
<feature type="domain" description="Alpha/beta hydrolase fold-3" evidence="1">
    <location>
        <begin position="105"/>
        <end position="344"/>
    </location>
</feature>
<gene>
    <name evidence="2" type="ORF">ASPCADRAFT_8963</name>
</gene>
<dbReference type="InterPro" id="IPR050466">
    <property type="entry name" value="Carboxylest/Gibb_receptor"/>
</dbReference>
<dbReference type="STRING" id="602072.A0A1R3RCA0"/>
<dbReference type="VEuPathDB" id="FungiDB:ASPCADRAFT_8963"/>
<sequence length="382" mass="42835">MYDSSASAQGPSAEWTQYCIANRISFPSQKIPEGGRLPHDIIQTKINEAWEASSRRVVQTEGLNFHVETSDYTVRRHKYPDDPIPIRAYLPKGTEYCGVPLPVYVHFHGGGFLNGNVNTEDATCARMVTNLKLNNCPIIVISVEYRTTSEAPYPAAFHDAWDIYEFLGEEVDVLFGGDPTNIILGGVDSGAALALWVAVFAKSIIEEEKKKENKNQKGNGEEEKEVRVIRGPMLTIVGLMLCTPWLPHMDAEGEGEDARAQNTHAPILPEALHLMFRNLLAIENVDSPSYVINSLTNFEGLPRTSVLVAGQSLLRDQAMKLAKLLEKAKVASHIHIFPGLPHDFRRIDALPSCQHWDECIVREIMWFLDFDYNLEGPHTKWI</sequence>
<accession>A0A1R3RCA0</accession>
<dbReference type="OrthoDB" id="408631at2759"/>
<dbReference type="Proteomes" id="UP000188318">
    <property type="component" value="Unassembled WGS sequence"/>
</dbReference>
<dbReference type="SUPFAM" id="SSF53474">
    <property type="entry name" value="alpha/beta-Hydrolases"/>
    <property type="match status" value="1"/>
</dbReference>
<dbReference type="Pfam" id="PF07859">
    <property type="entry name" value="Abhydrolase_3"/>
    <property type="match status" value="1"/>
</dbReference>
<dbReference type="OMA" id="LAHVDCY"/>
<evidence type="ECO:0000313" key="3">
    <source>
        <dbReference type="Proteomes" id="UP000188318"/>
    </source>
</evidence>
<organism evidence="2 3">
    <name type="scientific">Aspergillus carbonarius (strain ITEM 5010)</name>
    <dbReference type="NCBI Taxonomy" id="602072"/>
    <lineage>
        <taxon>Eukaryota</taxon>
        <taxon>Fungi</taxon>
        <taxon>Dikarya</taxon>
        <taxon>Ascomycota</taxon>
        <taxon>Pezizomycotina</taxon>
        <taxon>Eurotiomycetes</taxon>
        <taxon>Eurotiomycetidae</taxon>
        <taxon>Eurotiales</taxon>
        <taxon>Aspergillaceae</taxon>
        <taxon>Aspergillus</taxon>
        <taxon>Aspergillus subgen. Circumdati</taxon>
    </lineage>
</organism>